<protein>
    <submittedName>
        <fullName evidence="2 4">Uncharacterized protein</fullName>
    </submittedName>
</protein>
<name>A0A0R3TT33_RODNA</name>
<keyword evidence="3" id="KW-1185">Reference proteome</keyword>
<gene>
    <name evidence="2" type="ORF">HNAJ_LOCUS10843</name>
</gene>
<proteinExistence type="predicted"/>
<reference evidence="2 3" key="2">
    <citation type="submission" date="2018-11" db="EMBL/GenBank/DDBJ databases">
        <authorList>
            <consortium name="Pathogen Informatics"/>
        </authorList>
    </citation>
    <scope>NUCLEOTIDE SEQUENCE [LARGE SCALE GENOMIC DNA]</scope>
</reference>
<dbReference type="WBParaSite" id="HNAJ_0001084801-mRNA-1">
    <property type="protein sequence ID" value="HNAJ_0001084801-mRNA-1"/>
    <property type="gene ID" value="HNAJ_0001084801"/>
</dbReference>
<evidence type="ECO:0000256" key="1">
    <source>
        <dbReference type="SAM" id="MobiDB-lite"/>
    </source>
</evidence>
<dbReference type="Proteomes" id="UP000278807">
    <property type="component" value="Unassembled WGS sequence"/>
</dbReference>
<feature type="compositionally biased region" description="Polar residues" evidence="1">
    <location>
        <begin position="63"/>
        <end position="72"/>
    </location>
</feature>
<evidence type="ECO:0000313" key="2">
    <source>
        <dbReference type="EMBL" id="VDO08920.1"/>
    </source>
</evidence>
<evidence type="ECO:0000313" key="4">
    <source>
        <dbReference type="WBParaSite" id="HNAJ_0001084801-mRNA-1"/>
    </source>
</evidence>
<dbReference type="OrthoDB" id="6272107at2759"/>
<dbReference type="AlphaFoldDB" id="A0A0R3TT33"/>
<evidence type="ECO:0000313" key="3">
    <source>
        <dbReference type="Proteomes" id="UP000278807"/>
    </source>
</evidence>
<dbReference type="EMBL" id="UZAE01013246">
    <property type="protein sequence ID" value="VDO08920.1"/>
    <property type="molecule type" value="Genomic_DNA"/>
</dbReference>
<reference evidence="4" key="1">
    <citation type="submission" date="2017-02" db="UniProtKB">
        <authorList>
            <consortium name="WormBaseParasite"/>
        </authorList>
    </citation>
    <scope>IDENTIFICATION</scope>
</reference>
<feature type="region of interest" description="Disordered" evidence="1">
    <location>
        <begin position="63"/>
        <end position="100"/>
    </location>
</feature>
<accession>A0A0R3TT33</accession>
<organism evidence="4">
    <name type="scientific">Rodentolepis nana</name>
    <name type="common">Dwarf tapeworm</name>
    <name type="synonym">Hymenolepis nana</name>
    <dbReference type="NCBI Taxonomy" id="102285"/>
    <lineage>
        <taxon>Eukaryota</taxon>
        <taxon>Metazoa</taxon>
        <taxon>Spiralia</taxon>
        <taxon>Lophotrochozoa</taxon>
        <taxon>Platyhelminthes</taxon>
        <taxon>Cestoda</taxon>
        <taxon>Eucestoda</taxon>
        <taxon>Cyclophyllidea</taxon>
        <taxon>Hymenolepididae</taxon>
        <taxon>Rodentolepis</taxon>
    </lineage>
</organism>
<sequence>MLAAAVLNRTYLRVVEAFKANLPNALAGLNRESVTSLHRVLVQASRLPSQTSLTNETALAITNASANQDPNRSSPPPSTGIYFARSPHSSRHPSFTEREN</sequence>